<dbReference type="PATRIC" id="fig|1045004.4.peg.1740"/>
<evidence type="ECO:0000313" key="8">
    <source>
        <dbReference type="EMBL" id="EHN59841.1"/>
    </source>
</evidence>
<feature type="binding site" evidence="6">
    <location>
        <position position="222"/>
    </location>
    <ligand>
        <name>(6S)-NADPHX</name>
        <dbReference type="ChEBI" id="CHEBI:64076"/>
    </ligand>
</feature>
<dbReference type="Proteomes" id="UP000004959">
    <property type="component" value="Chromosome"/>
</dbReference>
<dbReference type="InterPro" id="IPR000631">
    <property type="entry name" value="CARKD"/>
</dbReference>
<evidence type="ECO:0000256" key="1">
    <source>
        <dbReference type="ARBA" id="ARBA00022741"/>
    </source>
</evidence>
<protein>
    <recommendedName>
        <fullName evidence="6">ADP-dependent (S)-NAD(P)H-hydrate dehydratase</fullName>
        <ecNumber evidence="6">4.2.1.136</ecNumber>
    </recommendedName>
    <alternativeName>
        <fullName evidence="6">ADP-dependent NAD(P)HX dehydratase</fullName>
    </alternativeName>
</protein>
<dbReference type="RefSeq" id="WP_007747096.1">
    <property type="nucleotide sequence ID" value="NZ_CM001398.1"/>
</dbReference>
<keyword evidence="9" id="KW-1185">Reference proteome</keyword>
<feature type="binding site" evidence="6">
    <location>
        <position position="42"/>
    </location>
    <ligand>
        <name>(6S)-NADPHX</name>
        <dbReference type="ChEBI" id="CHEBI:64076"/>
    </ligand>
</feature>
<dbReference type="PROSITE" id="PS01050">
    <property type="entry name" value="YJEF_C_2"/>
    <property type="match status" value="1"/>
</dbReference>
<comment type="catalytic activity">
    <reaction evidence="6">
        <text>(6S)-NADPHX + ADP = AMP + phosphate + NADPH + H(+)</text>
        <dbReference type="Rhea" id="RHEA:32235"/>
        <dbReference type="ChEBI" id="CHEBI:15378"/>
        <dbReference type="ChEBI" id="CHEBI:43474"/>
        <dbReference type="ChEBI" id="CHEBI:57783"/>
        <dbReference type="ChEBI" id="CHEBI:64076"/>
        <dbReference type="ChEBI" id="CHEBI:456215"/>
        <dbReference type="ChEBI" id="CHEBI:456216"/>
        <dbReference type="EC" id="4.2.1.136"/>
    </reaction>
</comment>
<proteinExistence type="inferred from homology"/>
<keyword evidence="5 6" id="KW-0456">Lyase</keyword>
<dbReference type="SUPFAM" id="SSF53613">
    <property type="entry name" value="Ribokinase-like"/>
    <property type="match status" value="1"/>
</dbReference>
<dbReference type="STRING" id="336988.NT96_02485"/>
<dbReference type="OrthoDB" id="9806925at2"/>
<dbReference type="InterPro" id="IPR029056">
    <property type="entry name" value="Ribokinase-like"/>
</dbReference>
<feature type="binding site" evidence="6">
    <location>
        <position position="155"/>
    </location>
    <ligand>
        <name>(6S)-NADPHX</name>
        <dbReference type="ChEBI" id="CHEBI:64076"/>
    </ligand>
</feature>
<evidence type="ECO:0000256" key="6">
    <source>
        <dbReference type="HAMAP-Rule" id="MF_01965"/>
    </source>
</evidence>
<accession>G9WGL4</accession>
<dbReference type="GO" id="GO:0005524">
    <property type="term" value="F:ATP binding"/>
    <property type="evidence" value="ECO:0007669"/>
    <property type="project" value="UniProtKB-KW"/>
</dbReference>
<dbReference type="eggNOG" id="COG0063">
    <property type="taxonomic scope" value="Bacteria"/>
</dbReference>
<dbReference type="GO" id="GO:0110051">
    <property type="term" value="P:metabolite repair"/>
    <property type="evidence" value="ECO:0007669"/>
    <property type="project" value="TreeGrafter"/>
</dbReference>
<comment type="subunit">
    <text evidence="6">Homotetramer.</text>
</comment>
<dbReference type="CDD" id="cd01171">
    <property type="entry name" value="YXKO-related"/>
    <property type="match status" value="1"/>
</dbReference>
<name>G9WGL4_9LACO</name>
<dbReference type="PANTHER" id="PTHR12592:SF0">
    <property type="entry name" value="ATP-DEPENDENT (S)-NAD(P)H-HYDRATE DEHYDRATASE"/>
    <property type="match status" value="1"/>
</dbReference>
<dbReference type="NCBIfam" id="TIGR00196">
    <property type="entry name" value="yjeF_cterm"/>
    <property type="match status" value="1"/>
</dbReference>
<gene>
    <name evidence="6" type="primary">nnrD</name>
    <name evidence="8" type="ORF">OKIT_1768</name>
</gene>
<sequence length="288" mass="31609">MQKKILKSDILKEVIKERPSHSNKTNYGRILLICGSKPFGGAAIMATKSVVNTGAGLVTLASDPINRTAMLSTIPEAMFADYYDRKNLSNMTKKADVILIGSGLEDSDFSEELIQETFSILTANQFLVIDGTALSMIGKRHLRIPQKPTSVLTPHQGEWERMTGLKVSEQTADANFLEMQKIGADYLILKSNASEIYAQKNPDQYNQLTIGGPFQAVGGMGDTLAGIVAGFLGQFRHDPFLTIQAAAYLHSWIAKQLSKQNYIALPTRISDQIPSAMRQITLASEQNN</sequence>
<keyword evidence="1 6" id="KW-0547">Nucleotide-binding</keyword>
<feature type="binding site" evidence="6">
    <location>
        <begin position="190"/>
        <end position="194"/>
    </location>
    <ligand>
        <name>AMP</name>
        <dbReference type="ChEBI" id="CHEBI:456215"/>
    </ligand>
</feature>
<reference evidence="8 9" key="1">
    <citation type="journal article" date="2012" name="PLoS ONE">
        <title>Functional divergence in the genus oenococcus as predicted by genome sequencing of the newly-described species, Oenococcus kitaharae.</title>
        <authorList>
            <person name="Borneman A.R."/>
            <person name="McCarthy J.M."/>
            <person name="Chambers P.J."/>
            <person name="Bartowsky E.J."/>
        </authorList>
    </citation>
    <scope>NUCLEOTIDE SEQUENCE [LARGE SCALE GENOMIC DNA]</scope>
    <source>
        <strain evidence="9">DSM17330</strain>
    </source>
</reference>
<keyword evidence="2 6" id="KW-0067">ATP-binding</keyword>
<dbReference type="Gene3D" id="3.40.1190.20">
    <property type="match status" value="1"/>
</dbReference>
<dbReference type="GO" id="GO:0046496">
    <property type="term" value="P:nicotinamide nucleotide metabolic process"/>
    <property type="evidence" value="ECO:0007669"/>
    <property type="project" value="UniProtKB-UniRule"/>
</dbReference>
<dbReference type="EMBL" id="AFVZ01000001">
    <property type="protein sequence ID" value="EHN59841.1"/>
    <property type="molecule type" value="Genomic_DNA"/>
</dbReference>
<dbReference type="InterPro" id="IPR017953">
    <property type="entry name" value="Carbohydrate_kinase_pred_CS"/>
</dbReference>
<dbReference type="HAMAP" id="MF_01965">
    <property type="entry name" value="NADHX_dehydratase"/>
    <property type="match status" value="1"/>
</dbReference>
<dbReference type="GO" id="GO:0052855">
    <property type="term" value="F:ADP-dependent NAD(P)H-hydrate dehydratase activity"/>
    <property type="evidence" value="ECO:0007669"/>
    <property type="project" value="UniProtKB-UniRule"/>
</dbReference>
<evidence type="ECO:0000256" key="5">
    <source>
        <dbReference type="ARBA" id="ARBA00023239"/>
    </source>
</evidence>
<feature type="domain" description="YjeF C-terminal" evidence="7">
    <location>
        <begin position="7"/>
        <end position="280"/>
    </location>
</feature>
<evidence type="ECO:0000259" key="7">
    <source>
        <dbReference type="PROSITE" id="PS51383"/>
    </source>
</evidence>
<dbReference type="PROSITE" id="PS51383">
    <property type="entry name" value="YJEF_C_3"/>
    <property type="match status" value="1"/>
</dbReference>
<comment type="catalytic activity">
    <reaction evidence="6">
        <text>(6S)-NADHX + ADP = AMP + phosphate + NADH + H(+)</text>
        <dbReference type="Rhea" id="RHEA:32223"/>
        <dbReference type="ChEBI" id="CHEBI:15378"/>
        <dbReference type="ChEBI" id="CHEBI:43474"/>
        <dbReference type="ChEBI" id="CHEBI:57945"/>
        <dbReference type="ChEBI" id="CHEBI:64074"/>
        <dbReference type="ChEBI" id="CHEBI:456215"/>
        <dbReference type="ChEBI" id="CHEBI:456216"/>
        <dbReference type="EC" id="4.2.1.136"/>
    </reaction>
</comment>
<comment type="similarity">
    <text evidence="6">Belongs to the NnrD/CARKD family.</text>
</comment>
<keyword evidence="3 6" id="KW-0521">NADP</keyword>
<comment type="function">
    <text evidence="6">Catalyzes the dehydration of the S-form of NAD(P)HX at the expense of ADP, which is converted to AMP. Together with NAD(P)HX epimerase, which catalyzes the epimerization of the S- and R-forms, the enzyme allows the repair of both epimers of NAD(P)HX, a damaged form of NAD(P)H that is a result of enzymatic or heat-dependent hydration.</text>
</comment>
<feature type="binding site" evidence="6">
    <location>
        <position position="221"/>
    </location>
    <ligand>
        <name>AMP</name>
        <dbReference type="ChEBI" id="CHEBI:456215"/>
    </ligand>
</feature>
<feature type="binding site" evidence="6">
    <location>
        <position position="103"/>
    </location>
    <ligand>
        <name>(6S)-NADPHX</name>
        <dbReference type="ChEBI" id="CHEBI:64076"/>
    </ligand>
</feature>
<dbReference type="AlphaFoldDB" id="G9WGL4"/>
<dbReference type="Pfam" id="PF01256">
    <property type="entry name" value="Carb_kinase"/>
    <property type="match status" value="1"/>
</dbReference>
<dbReference type="EC" id="4.2.1.136" evidence="6"/>
<dbReference type="HOGENOM" id="CLU_024853_2_1_9"/>
<evidence type="ECO:0000256" key="3">
    <source>
        <dbReference type="ARBA" id="ARBA00022857"/>
    </source>
</evidence>
<organism evidence="8 9">
    <name type="scientific">Oenococcus kitaharae DSM 17330</name>
    <dbReference type="NCBI Taxonomy" id="1045004"/>
    <lineage>
        <taxon>Bacteria</taxon>
        <taxon>Bacillati</taxon>
        <taxon>Bacillota</taxon>
        <taxon>Bacilli</taxon>
        <taxon>Lactobacillales</taxon>
        <taxon>Lactobacillaceae</taxon>
        <taxon>Oenococcus</taxon>
    </lineage>
</organism>
<keyword evidence="4 6" id="KW-0520">NAD</keyword>
<evidence type="ECO:0000256" key="2">
    <source>
        <dbReference type="ARBA" id="ARBA00022840"/>
    </source>
</evidence>
<comment type="caution">
    <text evidence="8">The sequence shown here is derived from an EMBL/GenBank/DDBJ whole genome shotgun (WGS) entry which is preliminary data.</text>
</comment>
<comment type="cofactor">
    <cofactor evidence="6">
        <name>Mg(2+)</name>
        <dbReference type="ChEBI" id="CHEBI:18420"/>
    </cofactor>
</comment>
<evidence type="ECO:0000313" key="9">
    <source>
        <dbReference type="Proteomes" id="UP000004959"/>
    </source>
</evidence>
<dbReference type="GO" id="GO:0052856">
    <property type="term" value="F:NAD(P)HX epimerase activity"/>
    <property type="evidence" value="ECO:0007669"/>
    <property type="project" value="TreeGrafter"/>
</dbReference>
<dbReference type="PANTHER" id="PTHR12592">
    <property type="entry name" value="ATP-DEPENDENT (S)-NAD(P)H-HYDRATE DEHYDRATASE FAMILY MEMBER"/>
    <property type="match status" value="1"/>
</dbReference>
<evidence type="ECO:0000256" key="4">
    <source>
        <dbReference type="ARBA" id="ARBA00023027"/>
    </source>
</evidence>